<dbReference type="Proteomes" id="UP000231332">
    <property type="component" value="Unassembled WGS sequence"/>
</dbReference>
<dbReference type="AlphaFoldDB" id="A0A2M7SX83"/>
<proteinExistence type="predicted"/>
<protein>
    <submittedName>
        <fullName evidence="1">Uncharacterized protein</fullName>
    </submittedName>
</protein>
<dbReference type="EMBL" id="PFMY01000029">
    <property type="protein sequence ID" value="PIZ27789.1"/>
    <property type="molecule type" value="Genomic_DNA"/>
</dbReference>
<reference evidence="2" key="1">
    <citation type="submission" date="2017-09" db="EMBL/GenBank/DDBJ databases">
        <title>Depth-based differentiation of microbial function through sediment-hosted aquifers and enrichment of novel symbionts in the deep terrestrial subsurface.</title>
        <authorList>
            <person name="Probst A.J."/>
            <person name="Ladd B."/>
            <person name="Jarett J.K."/>
            <person name="Geller-Mcgrath D.E."/>
            <person name="Sieber C.M.K."/>
            <person name="Emerson J.B."/>
            <person name="Anantharaman K."/>
            <person name="Thomas B.C."/>
            <person name="Malmstrom R."/>
            <person name="Stieglmeier M."/>
            <person name="Klingl A."/>
            <person name="Woyke T."/>
            <person name="Ryan C.M."/>
            <person name="Banfield J.F."/>
        </authorList>
    </citation>
    <scope>NUCLEOTIDE SEQUENCE [LARGE SCALE GENOMIC DNA]</scope>
</reference>
<evidence type="ECO:0000313" key="2">
    <source>
        <dbReference type="Proteomes" id="UP000231332"/>
    </source>
</evidence>
<accession>A0A2M7SX83</accession>
<evidence type="ECO:0000313" key="1">
    <source>
        <dbReference type="EMBL" id="PIZ27789.1"/>
    </source>
</evidence>
<sequence>MRVYVFVVIFLCYTLGVMDFSIQKLLDVVDRIYGLQDDRLYDLEELFYYHQKWLLRYTDDKKHDRISKSVEKLMVSLAWYFAIINRFKIDLQAMLEKRYSYKCPYCLEIPCDCQKEGKRTAKKTGRPVSGKPKDLAGWQKVIGKIYPKELIEFKNLEILRGQDIFHQTFRKFRQALGKRSLHEIEIASTDYSVEILKIANNLEIDLAEEFVKLFRRGCFVCHKTPCECFYTE</sequence>
<gene>
    <name evidence="1" type="ORF">COY45_00605</name>
</gene>
<organism evidence="1 2">
    <name type="scientific">Candidatus Berkelbacteria bacterium CG_4_10_14_0_8_um_filter_42_34</name>
    <dbReference type="NCBI Taxonomy" id="1974502"/>
    <lineage>
        <taxon>Bacteria</taxon>
        <taxon>Candidatus Berkelbacteria</taxon>
    </lineage>
</organism>
<comment type="caution">
    <text evidence="1">The sequence shown here is derived from an EMBL/GenBank/DDBJ whole genome shotgun (WGS) entry which is preliminary data.</text>
</comment>
<name>A0A2M7SX83_9BACT</name>